<dbReference type="Proteomes" id="UP000187209">
    <property type="component" value="Unassembled WGS sequence"/>
</dbReference>
<keyword evidence="2 4" id="KW-0238">DNA-binding</keyword>
<dbReference type="InterPro" id="IPR000730">
    <property type="entry name" value="Pr_cel_nuc_antig"/>
</dbReference>
<dbReference type="AlphaFoldDB" id="A0A1R2CZY5"/>
<accession>A0A1R2CZY5</accession>
<protein>
    <recommendedName>
        <fullName evidence="3">DNA sliding clamp PCNA</fullName>
    </recommendedName>
</protein>
<dbReference type="NCBIfam" id="TIGR00590">
    <property type="entry name" value="pcna"/>
    <property type="match status" value="1"/>
</dbReference>
<dbReference type="CDD" id="cd00577">
    <property type="entry name" value="PCNA"/>
    <property type="match status" value="1"/>
</dbReference>
<evidence type="ECO:0000313" key="7">
    <source>
        <dbReference type="EMBL" id="OMJ94555.1"/>
    </source>
</evidence>
<dbReference type="HAMAP" id="MF_00317">
    <property type="entry name" value="DNApol_clamp_arch"/>
    <property type="match status" value="1"/>
</dbReference>
<comment type="caution">
    <text evidence="7">The sequence shown here is derived from an EMBL/GenBank/DDBJ whole genome shotgun (WGS) entry which is preliminary data.</text>
</comment>
<comment type="similarity">
    <text evidence="1 4">Belongs to the PCNA family.</text>
</comment>
<evidence type="ECO:0000256" key="1">
    <source>
        <dbReference type="ARBA" id="ARBA00010462"/>
    </source>
</evidence>
<dbReference type="GO" id="GO:0043626">
    <property type="term" value="C:PCNA complex"/>
    <property type="evidence" value="ECO:0007669"/>
    <property type="project" value="TreeGrafter"/>
</dbReference>
<dbReference type="GO" id="GO:0030337">
    <property type="term" value="F:DNA polymerase processivity factor activity"/>
    <property type="evidence" value="ECO:0007669"/>
    <property type="project" value="InterPro"/>
</dbReference>
<evidence type="ECO:0000256" key="2">
    <source>
        <dbReference type="ARBA" id="ARBA00023125"/>
    </source>
</evidence>
<comment type="function">
    <text evidence="3">This protein is an auxiliary protein of DNA polymerase delta and is involved in the control of eukaryotic DNA replication by increasing the polymerase's processivity during elongation of the leading strand.</text>
</comment>
<dbReference type="GO" id="GO:0006275">
    <property type="term" value="P:regulation of DNA replication"/>
    <property type="evidence" value="ECO:0007669"/>
    <property type="project" value="InterPro"/>
</dbReference>
<keyword evidence="4" id="KW-0235">DNA replication</keyword>
<sequence length="254" mass="28697">MFQASISKSLTFKKIIEAIRELVVDVNFEVNQNGLALQAMDASHVALVSFLLRAEEFEEFECHQPQIFGINIGNLAKILKCAENDDRITLRAESGSSKLTFIFEGKQDEKISQFNLNLMSLDTEQLGIPDHDYTAIVHLKSDEFSRICRELSQISDTLSVDVDKNKITFRVGGDLGDGEITLKHRETGRNPTVIEAHEPVICSYAMRYLNLFNKSSALSDEITLSISENLPLIVHFQFELGYIKYYLAPKVDDD</sequence>
<evidence type="ECO:0000256" key="4">
    <source>
        <dbReference type="RuleBase" id="RU003671"/>
    </source>
</evidence>
<evidence type="ECO:0000259" key="6">
    <source>
        <dbReference type="Pfam" id="PF02747"/>
    </source>
</evidence>
<feature type="domain" description="Proliferating cell nuclear antigen PCNA C-terminal" evidence="6">
    <location>
        <begin position="127"/>
        <end position="250"/>
    </location>
</feature>
<evidence type="ECO:0000313" key="8">
    <source>
        <dbReference type="Proteomes" id="UP000187209"/>
    </source>
</evidence>
<dbReference type="InterPro" id="IPR022648">
    <property type="entry name" value="Pr_cel_nuc_antig_N"/>
</dbReference>
<evidence type="ECO:0000259" key="5">
    <source>
        <dbReference type="Pfam" id="PF00705"/>
    </source>
</evidence>
<gene>
    <name evidence="7" type="ORF">SteCoe_2196</name>
</gene>
<dbReference type="GO" id="GO:0006298">
    <property type="term" value="P:mismatch repair"/>
    <property type="evidence" value="ECO:0007669"/>
    <property type="project" value="TreeGrafter"/>
</dbReference>
<organism evidence="7 8">
    <name type="scientific">Stentor coeruleus</name>
    <dbReference type="NCBI Taxonomy" id="5963"/>
    <lineage>
        <taxon>Eukaryota</taxon>
        <taxon>Sar</taxon>
        <taxon>Alveolata</taxon>
        <taxon>Ciliophora</taxon>
        <taxon>Postciliodesmatophora</taxon>
        <taxon>Heterotrichea</taxon>
        <taxon>Heterotrichida</taxon>
        <taxon>Stentoridae</taxon>
        <taxon>Stentor</taxon>
    </lineage>
</organism>
<dbReference type="Pfam" id="PF02747">
    <property type="entry name" value="PCNA_C"/>
    <property type="match status" value="1"/>
</dbReference>
<dbReference type="Pfam" id="PF00705">
    <property type="entry name" value="PCNA_N"/>
    <property type="match status" value="1"/>
</dbReference>
<dbReference type="GO" id="GO:0003677">
    <property type="term" value="F:DNA binding"/>
    <property type="evidence" value="ECO:0007669"/>
    <property type="project" value="UniProtKB-KW"/>
</dbReference>
<name>A0A1R2CZY5_9CILI</name>
<keyword evidence="8" id="KW-1185">Reference proteome</keyword>
<dbReference type="OrthoDB" id="534348at2759"/>
<dbReference type="InterPro" id="IPR046938">
    <property type="entry name" value="DNA_clamp_sf"/>
</dbReference>
<dbReference type="GO" id="GO:0019985">
    <property type="term" value="P:translesion synthesis"/>
    <property type="evidence" value="ECO:0007669"/>
    <property type="project" value="TreeGrafter"/>
</dbReference>
<dbReference type="Gene3D" id="3.10.150.10">
    <property type="entry name" value="DNA Polymerase III, subunit A, domain 2"/>
    <property type="match status" value="2"/>
</dbReference>
<feature type="domain" description="Proliferating cell nuclear antigen PCNA N-terminal" evidence="5">
    <location>
        <begin position="1"/>
        <end position="124"/>
    </location>
</feature>
<dbReference type="EMBL" id="MPUH01000024">
    <property type="protein sequence ID" value="OMJ94555.1"/>
    <property type="molecule type" value="Genomic_DNA"/>
</dbReference>
<dbReference type="GO" id="GO:0006272">
    <property type="term" value="P:leading strand elongation"/>
    <property type="evidence" value="ECO:0007669"/>
    <property type="project" value="TreeGrafter"/>
</dbReference>
<dbReference type="PANTHER" id="PTHR11352">
    <property type="entry name" value="PROLIFERATING CELL NUCLEAR ANTIGEN"/>
    <property type="match status" value="1"/>
</dbReference>
<dbReference type="PROSITE" id="PS01251">
    <property type="entry name" value="PCNA_1"/>
    <property type="match status" value="1"/>
</dbReference>
<dbReference type="InterPro" id="IPR022659">
    <property type="entry name" value="Pr_cel_nuc_antig_CS"/>
</dbReference>
<dbReference type="PANTHER" id="PTHR11352:SF0">
    <property type="entry name" value="PROLIFERATING CELL NUCLEAR ANTIGEN"/>
    <property type="match status" value="1"/>
</dbReference>
<keyword evidence="3" id="KW-0539">Nucleus</keyword>
<proteinExistence type="inferred from homology"/>
<reference evidence="7 8" key="1">
    <citation type="submission" date="2016-11" db="EMBL/GenBank/DDBJ databases">
        <title>The macronuclear genome of Stentor coeruleus: a giant cell with tiny introns.</title>
        <authorList>
            <person name="Slabodnick M."/>
            <person name="Ruby J.G."/>
            <person name="Reiff S.B."/>
            <person name="Swart E.C."/>
            <person name="Gosai S."/>
            <person name="Prabakaran S."/>
            <person name="Witkowska E."/>
            <person name="Larue G.E."/>
            <person name="Fisher S."/>
            <person name="Freeman R.M."/>
            <person name="Gunawardena J."/>
            <person name="Chu W."/>
            <person name="Stover N.A."/>
            <person name="Gregory B.D."/>
            <person name="Nowacki M."/>
            <person name="Derisi J."/>
            <person name="Roy S.W."/>
            <person name="Marshall W.F."/>
            <person name="Sood P."/>
        </authorList>
    </citation>
    <scope>NUCLEOTIDE SEQUENCE [LARGE SCALE GENOMIC DNA]</scope>
    <source>
        <strain evidence="7">WM001</strain>
    </source>
</reference>
<dbReference type="SUPFAM" id="SSF55979">
    <property type="entry name" value="DNA clamp"/>
    <property type="match status" value="2"/>
</dbReference>
<comment type="subcellular location">
    <subcellularLocation>
        <location evidence="3">Nucleus</location>
    </subcellularLocation>
</comment>
<evidence type="ECO:0000256" key="3">
    <source>
        <dbReference type="RuleBase" id="RU000641"/>
    </source>
</evidence>
<dbReference type="InterPro" id="IPR022649">
    <property type="entry name" value="Pr_cel_nuc_antig_C"/>
</dbReference>
<dbReference type="PRINTS" id="PR00339">
    <property type="entry name" value="PCNACYCLIN"/>
</dbReference>